<dbReference type="GeneID" id="41328115"/>
<dbReference type="GO" id="GO:0006412">
    <property type="term" value="P:translation"/>
    <property type="evidence" value="ECO:0007669"/>
    <property type="project" value="InterPro"/>
</dbReference>
<keyword evidence="2 5" id="KW-0689">Ribosomal protein</keyword>
<dbReference type="KEGG" id="psyt:DSAG12_00109"/>
<dbReference type="InterPro" id="IPR008991">
    <property type="entry name" value="Translation_prot_SH3-like_sf"/>
</dbReference>
<dbReference type="InterPro" id="IPR014722">
    <property type="entry name" value="Rib_uL2_dom2"/>
</dbReference>
<dbReference type="SUPFAM" id="SSF50104">
    <property type="entry name" value="Translation proteins SH3-like domain"/>
    <property type="match status" value="1"/>
</dbReference>
<dbReference type="GO" id="GO:0042273">
    <property type="term" value="P:ribosomal large subunit biogenesis"/>
    <property type="evidence" value="ECO:0007669"/>
    <property type="project" value="TreeGrafter"/>
</dbReference>
<dbReference type="NCBIfam" id="NF003320">
    <property type="entry name" value="PRK04333.1"/>
    <property type="match status" value="1"/>
</dbReference>
<dbReference type="PANTHER" id="PTHR11127">
    <property type="entry name" value="60S RIBOSOMAL PROTEIN L14"/>
    <property type="match status" value="1"/>
</dbReference>
<protein>
    <submittedName>
        <fullName evidence="5">50S ribosomal protein L14e</fullName>
    </submittedName>
</protein>
<dbReference type="InterPro" id="IPR039660">
    <property type="entry name" value="Ribosomal_eL14"/>
</dbReference>
<dbReference type="OrthoDB" id="63594at2157"/>
<evidence type="ECO:0000256" key="1">
    <source>
        <dbReference type="ARBA" id="ARBA00006592"/>
    </source>
</evidence>
<name>A0A5B9D676_9ARCH</name>
<dbReference type="InterPro" id="IPR002784">
    <property type="entry name" value="Ribosomal_eL14_dom"/>
</dbReference>
<sequence>MPVFEIGRVVVKTLGREAGLSCVIVDIIDRSFVLIDGLKIRRRRVNVRHLAPTPEKIDIKKGAKSQDVRKAIEKANLTEKFENRIKLDL</sequence>
<dbReference type="Gene3D" id="2.30.30.30">
    <property type="match status" value="1"/>
</dbReference>
<dbReference type="AlphaFoldDB" id="A0A5B9D676"/>
<dbReference type="Proteomes" id="UP000321408">
    <property type="component" value="Chromosome"/>
</dbReference>
<evidence type="ECO:0000256" key="2">
    <source>
        <dbReference type="ARBA" id="ARBA00022980"/>
    </source>
</evidence>
<reference evidence="5 6" key="2">
    <citation type="journal article" date="2024" name="Int. J. Syst. Evol. Microbiol.">
        <title>Promethearchaeum syntrophicum gen. nov., sp. nov., an anaerobic, obligately syntrophic archaeon, the first isolate of the lineage 'Asgard' archaea, and proposal of the new archaeal phylum Promethearchaeota phyl. nov. and kingdom Promethearchaeati regn. nov.</title>
        <authorList>
            <person name="Imachi H."/>
            <person name="Nobu M.K."/>
            <person name="Kato S."/>
            <person name="Takaki Y."/>
            <person name="Miyazaki M."/>
            <person name="Miyata M."/>
            <person name="Ogawara M."/>
            <person name="Saito Y."/>
            <person name="Sakai S."/>
            <person name="Tahara Y.O."/>
            <person name="Takano Y."/>
            <person name="Tasumi E."/>
            <person name="Uematsu K."/>
            <person name="Yoshimura T."/>
            <person name="Itoh T."/>
            <person name="Ohkuma M."/>
            <person name="Takai K."/>
        </authorList>
    </citation>
    <scope>NUCLEOTIDE SEQUENCE [LARGE SCALE GENOMIC DNA]</scope>
    <source>
        <strain evidence="5 6">MK-D1</strain>
    </source>
</reference>
<feature type="domain" description="Large ribosomal subunit protein eL14" evidence="4">
    <location>
        <begin position="42"/>
        <end position="83"/>
    </location>
</feature>
<dbReference type="InterPro" id="IPR041985">
    <property type="entry name" value="Ribosomal_eL14_KOW"/>
</dbReference>
<comment type="similarity">
    <text evidence="1">Belongs to the eukaryotic ribosomal protein eL14 family.</text>
</comment>
<reference evidence="5 6" key="1">
    <citation type="journal article" date="2020" name="Nature">
        <title>Isolation of an archaeon at the prokaryote-eukaryote interface.</title>
        <authorList>
            <person name="Imachi H."/>
            <person name="Nobu M.K."/>
            <person name="Nakahara N."/>
            <person name="Morono Y."/>
            <person name="Ogawara M."/>
            <person name="Takaki Y."/>
            <person name="Takano Y."/>
            <person name="Uematsu K."/>
            <person name="Ikuta T."/>
            <person name="Ito M."/>
            <person name="Matsui Y."/>
            <person name="Miyazaki M."/>
            <person name="Murata K."/>
            <person name="Saito Y."/>
            <person name="Sakai S."/>
            <person name="Song C."/>
            <person name="Tasumi E."/>
            <person name="Yamanaka Y."/>
            <person name="Yamaguchi T."/>
            <person name="Kamagata Y."/>
            <person name="Tamaki H."/>
            <person name="Takai K."/>
        </authorList>
    </citation>
    <scope>NUCLEOTIDE SEQUENCE [LARGE SCALE GENOMIC DNA]</scope>
    <source>
        <strain evidence="5 6">MK-D1</strain>
    </source>
</reference>
<dbReference type="RefSeq" id="WP_147661257.1">
    <property type="nucleotide sequence ID" value="NZ_CP042905.2"/>
</dbReference>
<proteinExistence type="inferred from homology"/>
<accession>A0A5B9D676</accession>
<organism evidence="5 6">
    <name type="scientific">Promethearchaeum syntrophicum</name>
    <dbReference type="NCBI Taxonomy" id="2594042"/>
    <lineage>
        <taxon>Archaea</taxon>
        <taxon>Promethearchaeati</taxon>
        <taxon>Promethearchaeota</taxon>
        <taxon>Promethearchaeia</taxon>
        <taxon>Promethearchaeales</taxon>
        <taxon>Promethearchaeaceae</taxon>
        <taxon>Promethearchaeum</taxon>
    </lineage>
</organism>
<dbReference type="PANTHER" id="PTHR11127:SF2">
    <property type="entry name" value="LARGE RIBOSOMAL SUBUNIT PROTEIN EL14"/>
    <property type="match status" value="1"/>
</dbReference>
<dbReference type="EMBL" id="CP042905">
    <property type="protein sequence ID" value="QEE14297.1"/>
    <property type="molecule type" value="Genomic_DNA"/>
</dbReference>
<dbReference type="CDD" id="cd06088">
    <property type="entry name" value="KOW_RPL14"/>
    <property type="match status" value="1"/>
</dbReference>
<keyword evidence="3" id="KW-0687">Ribonucleoprotein</keyword>
<dbReference type="GO" id="GO:0003723">
    <property type="term" value="F:RNA binding"/>
    <property type="evidence" value="ECO:0007669"/>
    <property type="project" value="InterPro"/>
</dbReference>
<keyword evidence="6" id="KW-1185">Reference proteome</keyword>
<evidence type="ECO:0000259" key="4">
    <source>
        <dbReference type="Pfam" id="PF01929"/>
    </source>
</evidence>
<gene>
    <name evidence="5" type="ORF">DSAG12_00109</name>
</gene>
<dbReference type="GO" id="GO:0022625">
    <property type="term" value="C:cytosolic large ribosomal subunit"/>
    <property type="evidence" value="ECO:0007669"/>
    <property type="project" value="TreeGrafter"/>
</dbReference>
<evidence type="ECO:0000256" key="3">
    <source>
        <dbReference type="ARBA" id="ARBA00023274"/>
    </source>
</evidence>
<dbReference type="Pfam" id="PF01929">
    <property type="entry name" value="Ribosomal_L14e"/>
    <property type="match status" value="1"/>
</dbReference>
<evidence type="ECO:0000313" key="5">
    <source>
        <dbReference type="EMBL" id="QEE14297.1"/>
    </source>
</evidence>
<evidence type="ECO:0000313" key="6">
    <source>
        <dbReference type="Proteomes" id="UP000321408"/>
    </source>
</evidence>
<dbReference type="GO" id="GO:0003735">
    <property type="term" value="F:structural constituent of ribosome"/>
    <property type="evidence" value="ECO:0007669"/>
    <property type="project" value="InterPro"/>
</dbReference>